<name>A0AAD8WCS9_LOLMU</name>
<sequence length="313" mass="34238">MVPPRAFAAPPLPSARFKRLPSAPASPSAAAMGGFPSTRFVSSPSLPRGLASLTQPVYTTTGEPPIPSLPAPPGGMHASMRRPMRTAPRRGYQPPRYTKSTCHLLMSDDPLNWLSQLSSSSAGSAPWRQIAPGLPPITSGRRPDLVLLPRARRGLVPPWGRFRELCLLRFGPPIRGIHLAELGRLPFTSTVQDFTDLFQELACHALGVTGQQRAELFVGGLPDHIRVDVELQAPHDLQTAMHYAREYERRPQALQPPPPSRGARRPAAPPPTAAPTTRPSPTTPAATRRTFRRLTPAEQLERRRLGLCFNCDE</sequence>
<feature type="region of interest" description="Disordered" evidence="1">
    <location>
        <begin position="249"/>
        <end position="292"/>
    </location>
</feature>
<dbReference type="Proteomes" id="UP001231189">
    <property type="component" value="Unassembled WGS sequence"/>
</dbReference>
<accession>A0AAD8WCS9</accession>
<comment type="caution">
    <text evidence="2">The sequence shown here is derived from an EMBL/GenBank/DDBJ whole genome shotgun (WGS) entry which is preliminary data.</text>
</comment>
<organism evidence="2 3">
    <name type="scientific">Lolium multiflorum</name>
    <name type="common">Italian ryegrass</name>
    <name type="synonym">Lolium perenne subsp. multiflorum</name>
    <dbReference type="NCBI Taxonomy" id="4521"/>
    <lineage>
        <taxon>Eukaryota</taxon>
        <taxon>Viridiplantae</taxon>
        <taxon>Streptophyta</taxon>
        <taxon>Embryophyta</taxon>
        <taxon>Tracheophyta</taxon>
        <taxon>Spermatophyta</taxon>
        <taxon>Magnoliopsida</taxon>
        <taxon>Liliopsida</taxon>
        <taxon>Poales</taxon>
        <taxon>Poaceae</taxon>
        <taxon>BOP clade</taxon>
        <taxon>Pooideae</taxon>
        <taxon>Poodae</taxon>
        <taxon>Poeae</taxon>
        <taxon>Poeae Chloroplast Group 2 (Poeae type)</taxon>
        <taxon>Loliodinae</taxon>
        <taxon>Loliinae</taxon>
        <taxon>Lolium</taxon>
    </lineage>
</organism>
<feature type="compositionally biased region" description="Low complexity" evidence="1">
    <location>
        <begin position="21"/>
        <end position="31"/>
    </location>
</feature>
<dbReference type="EMBL" id="JAUUTY010000004">
    <property type="protein sequence ID" value="KAK1649429.1"/>
    <property type="molecule type" value="Genomic_DNA"/>
</dbReference>
<reference evidence="2" key="1">
    <citation type="submission" date="2023-07" db="EMBL/GenBank/DDBJ databases">
        <title>A chromosome-level genome assembly of Lolium multiflorum.</title>
        <authorList>
            <person name="Chen Y."/>
            <person name="Copetti D."/>
            <person name="Kolliker R."/>
            <person name="Studer B."/>
        </authorList>
    </citation>
    <scope>NUCLEOTIDE SEQUENCE</scope>
    <source>
        <strain evidence="2">02402/16</strain>
        <tissue evidence="2">Leaf</tissue>
    </source>
</reference>
<protein>
    <submittedName>
        <fullName evidence="2">Uncharacterized protein</fullName>
    </submittedName>
</protein>
<gene>
    <name evidence="2" type="ORF">QYE76_067234</name>
</gene>
<feature type="region of interest" description="Disordered" evidence="1">
    <location>
        <begin position="1"/>
        <end position="34"/>
    </location>
</feature>
<proteinExistence type="predicted"/>
<dbReference type="AlphaFoldDB" id="A0AAD8WCS9"/>
<evidence type="ECO:0000313" key="2">
    <source>
        <dbReference type="EMBL" id="KAK1649429.1"/>
    </source>
</evidence>
<evidence type="ECO:0000256" key="1">
    <source>
        <dbReference type="SAM" id="MobiDB-lite"/>
    </source>
</evidence>
<keyword evidence="3" id="KW-1185">Reference proteome</keyword>
<feature type="compositionally biased region" description="Low complexity" evidence="1">
    <location>
        <begin position="274"/>
        <end position="292"/>
    </location>
</feature>
<evidence type="ECO:0000313" key="3">
    <source>
        <dbReference type="Proteomes" id="UP001231189"/>
    </source>
</evidence>